<dbReference type="InterPro" id="IPR048977">
    <property type="entry name" value="SsfX3-like_N"/>
</dbReference>
<keyword evidence="4" id="KW-1185">Reference proteome</keyword>
<dbReference type="AlphaFoldDB" id="A0A919L7Z0"/>
<reference evidence="3" key="2">
    <citation type="submission" date="2020-09" db="EMBL/GenBank/DDBJ databases">
        <authorList>
            <person name="Sun Q."/>
            <person name="Ohkuma M."/>
        </authorList>
    </citation>
    <scope>NUCLEOTIDE SEQUENCE</scope>
    <source>
        <strain evidence="3">JCM 5069</strain>
    </source>
</reference>
<feature type="domain" description="SsfX3-like N-terminal" evidence="2">
    <location>
        <begin position="38"/>
        <end position="122"/>
    </location>
</feature>
<evidence type="ECO:0000259" key="2">
    <source>
        <dbReference type="Pfam" id="PF21181"/>
    </source>
</evidence>
<dbReference type="Proteomes" id="UP000603708">
    <property type="component" value="Unassembled WGS sequence"/>
</dbReference>
<proteinExistence type="predicted"/>
<comment type="caution">
    <text evidence="3">The sequence shown here is derived from an EMBL/GenBank/DDBJ whole genome shotgun (WGS) entry which is preliminary data.</text>
</comment>
<dbReference type="Pfam" id="PF21181">
    <property type="entry name" value="SsfX3_N"/>
    <property type="match status" value="1"/>
</dbReference>
<evidence type="ECO:0000313" key="3">
    <source>
        <dbReference type="EMBL" id="GHH86036.1"/>
    </source>
</evidence>
<dbReference type="RefSeq" id="WP_189936867.1">
    <property type="nucleotide sequence ID" value="NZ_BNCD01000021.1"/>
</dbReference>
<dbReference type="Pfam" id="PF13472">
    <property type="entry name" value="Lipase_GDSL_2"/>
    <property type="match status" value="1"/>
</dbReference>
<accession>A0A919L7Z0</accession>
<evidence type="ECO:0000313" key="4">
    <source>
        <dbReference type="Proteomes" id="UP000603708"/>
    </source>
</evidence>
<dbReference type="SUPFAM" id="SSF52266">
    <property type="entry name" value="SGNH hydrolase"/>
    <property type="match status" value="1"/>
</dbReference>
<dbReference type="InterPro" id="IPR013830">
    <property type="entry name" value="SGNH_hydro"/>
</dbReference>
<dbReference type="Gene3D" id="3.40.50.1110">
    <property type="entry name" value="SGNH hydrolase"/>
    <property type="match status" value="1"/>
</dbReference>
<protein>
    <submittedName>
        <fullName evidence="3">Lipase</fullName>
    </submittedName>
</protein>
<dbReference type="Gene3D" id="2.60.120.260">
    <property type="entry name" value="Galactose-binding domain-like"/>
    <property type="match status" value="1"/>
</dbReference>
<organism evidence="3 4">
    <name type="scientific">Streptomyces sulfonofaciens</name>
    <dbReference type="NCBI Taxonomy" id="68272"/>
    <lineage>
        <taxon>Bacteria</taxon>
        <taxon>Bacillati</taxon>
        <taxon>Actinomycetota</taxon>
        <taxon>Actinomycetes</taxon>
        <taxon>Kitasatosporales</taxon>
        <taxon>Streptomycetaceae</taxon>
        <taxon>Streptomyces</taxon>
    </lineage>
</organism>
<reference evidence="3" key="1">
    <citation type="journal article" date="2014" name="Int. J. Syst. Evol. Microbiol.">
        <title>Complete genome sequence of Corynebacterium casei LMG S-19264T (=DSM 44701T), isolated from a smear-ripened cheese.</title>
        <authorList>
            <consortium name="US DOE Joint Genome Institute (JGI-PGF)"/>
            <person name="Walter F."/>
            <person name="Albersmeier A."/>
            <person name="Kalinowski J."/>
            <person name="Ruckert C."/>
        </authorList>
    </citation>
    <scope>NUCLEOTIDE SEQUENCE</scope>
    <source>
        <strain evidence="3">JCM 5069</strain>
    </source>
</reference>
<feature type="domain" description="SGNH hydrolase-type esterase" evidence="1">
    <location>
        <begin position="149"/>
        <end position="318"/>
    </location>
</feature>
<name>A0A919L7Z0_9ACTN</name>
<dbReference type="EMBL" id="BNCD01000021">
    <property type="protein sequence ID" value="GHH86036.1"/>
    <property type="molecule type" value="Genomic_DNA"/>
</dbReference>
<sequence>MEPLTPDDPRLGLAGHAELVAEDGAWLPCRLPPGAPLSPPGLTAAALMASGVRADFVTDATGLAWQVRVEVPAGTRRAPAPFDIVVDGVLSARVTVEGSGTLAVTGLAPGAKRITVWLPQYGSTRLHRLRLEGATTLEAAPGGPRWTTYGSSITHCTGAEGPSATWPALVAARHGWQLRNLGFARECHLDPQVARFIRDTPADLISICAGVNIHGKASFTRRTLGPALAGFVATVRDGHPDVPLVLLGPITAPDREHQVNSAGLTLADVRDVVAGTAAALREAGDMHLHLVDGRDALGPSDSHLLTDGLHPSAAGYRLMADRLAPLLHGFAADPAAPTGR</sequence>
<dbReference type="InterPro" id="IPR036514">
    <property type="entry name" value="SGNH_hydro_sf"/>
</dbReference>
<gene>
    <name evidence="3" type="ORF">GCM10018793_56410</name>
</gene>
<evidence type="ECO:0000259" key="1">
    <source>
        <dbReference type="Pfam" id="PF13472"/>
    </source>
</evidence>